<organism evidence="1">
    <name type="scientific">Timema bartmani</name>
    <dbReference type="NCBI Taxonomy" id="61472"/>
    <lineage>
        <taxon>Eukaryota</taxon>
        <taxon>Metazoa</taxon>
        <taxon>Ecdysozoa</taxon>
        <taxon>Arthropoda</taxon>
        <taxon>Hexapoda</taxon>
        <taxon>Insecta</taxon>
        <taxon>Pterygota</taxon>
        <taxon>Neoptera</taxon>
        <taxon>Polyneoptera</taxon>
        <taxon>Phasmatodea</taxon>
        <taxon>Timematodea</taxon>
        <taxon>Timematoidea</taxon>
        <taxon>Timematidae</taxon>
        <taxon>Timema</taxon>
    </lineage>
</organism>
<accession>A0A7R9F5V0</accession>
<dbReference type="EMBL" id="OD568992">
    <property type="protein sequence ID" value="CAD7447539.1"/>
    <property type="molecule type" value="Genomic_DNA"/>
</dbReference>
<gene>
    <name evidence="1" type="ORF">TBIB3V08_LOCUS9851</name>
</gene>
<name>A0A7R9F5V0_9NEOP</name>
<reference evidence="1" key="1">
    <citation type="submission" date="2020-11" db="EMBL/GenBank/DDBJ databases">
        <authorList>
            <person name="Tran Van P."/>
        </authorList>
    </citation>
    <scope>NUCLEOTIDE SEQUENCE</scope>
</reference>
<evidence type="ECO:0000313" key="1">
    <source>
        <dbReference type="EMBL" id="CAD7447539.1"/>
    </source>
</evidence>
<sequence>MSERHTWIHAGPVVKHPGDICILYNSTKWCSETACVKLCEVNNGRSPGFASGTRPFGQPLCLTETNENSSIHDNDTKTNRYSK</sequence>
<protein>
    <submittedName>
        <fullName evidence="1">Uncharacterized protein</fullName>
    </submittedName>
</protein>
<proteinExistence type="predicted"/>
<dbReference type="AlphaFoldDB" id="A0A7R9F5V0"/>